<keyword evidence="2" id="KW-1185">Reference proteome</keyword>
<dbReference type="Proteomes" id="UP001325479">
    <property type="component" value="Chromosome"/>
</dbReference>
<protein>
    <submittedName>
        <fullName evidence="1">Uncharacterized protein</fullName>
    </submittedName>
</protein>
<accession>A0ABZ0WSY0</accession>
<gene>
    <name evidence="1" type="ORF">U0042_12810</name>
</gene>
<dbReference type="RefSeq" id="WP_157977819.1">
    <property type="nucleotide sequence ID" value="NZ_CP139965.1"/>
</dbReference>
<evidence type="ECO:0000313" key="2">
    <source>
        <dbReference type="Proteomes" id="UP001325479"/>
    </source>
</evidence>
<dbReference type="EMBL" id="CP139965">
    <property type="protein sequence ID" value="WQD80482.1"/>
    <property type="molecule type" value="Genomic_DNA"/>
</dbReference>
<sequence length="107" mass="11559">MDCGKRNQAGFTCVVTFANAVIVKRDDTREPVAAHDIATKCESCIARGMGVCKGHESARQGTSARALVVWSGFGVSVLGARMQRVRERLSFGALRRRPPITTRQGAP</sequence>
<organism evidence="1 2">
    <name type="scientific">Paraburkholderia kururiensis</name>
    <dbReference type="NCBI Taxonomy" id="984307"/>
    <lineage>
        <taxon>Bacteria</taxon>
        <taxon>Pseudomonadati</taxon>
        <taxon>Pseudomonadota</taxon>
        <taxon>Betaproteobacteria</taxon>
        <taxon>Burkholderiales</taxon>
        <taxon>Burkholderiaceae</taxon>
        <taxon>Paraburkholderia</taxon>
    </lineage>
</organism>
<evidence type="ECO:0000313" key="1">
    <source>
        <dbReference type="EMBL" id="WQD80482.1"/>
    </source>
</evidence>
<proteinExistence type="predicted"/>
<name>A0ABZ0WSY0_9BURK</name>
<reference evidence="1 2" key="1">
    <citation type="submission" date="2023-12" db="EMBL/GenBank/DDBJ databases">
        <title>Genome sequencing and assembly of bacterial species from a model synthetic community.</title>
        <authorList>
            <person name="Hogle S.L."/>
        </authorList>
    </citation>
    <scope>NUCLEOTIDE SEQUENCE [LARGE SCALE GENOMIC DNA]</scope>
    <source>
        <strain evidence="1 2">HAMBI 2494</strain>
    </source>
</reference>